<dbReference type="EMBL" id="QGDI01000020">
    <property type="protein sequence ID" value="PWJ09761.1"/>
    <property type="molecule type" value="Genomic_DNA"/>
</dbReference>
<dbReference type="RefSeq" id="WP_109728087.1">
    <property type="nucleotide sequence ID" value="NZ_QGDI01000020.1"/>
</dbReference>
<comment type="caution">
    <text evidence="6">The sequence shown here is derived from an EMBL/GenBank/DDBJ whole genome shotgun (WGS) entry which is preliminary data.</text>
</comment>
<dbReference type="InterPro" id="IPR013785">
    <property type="entry name" value="Aldolase_TIM"/>
</dbReference>
<proteinExistence type="predicted"/>
<dbReference type="SUPFAM" id="SSF102114">
    <property type="entry name" value="Radical SAM enzymes"/>
    <property type="match status" value="1"/>
</dbReference>
<dbReference type="AlphaFoldDB" id="A0A315XUF9"/>
<keyword evidence="3" id="KW-0408">Iron</keyword>
<evidence type="ECO:0000313" key="7">
    <source>
        <dbReference type="Proteomes" id="UP000245720"/>
    </source>
</evidence>
<dbReference type="InterPro" id="IPR058240">
    <property type="entry name" value="rSAM_sf"/>
</dbReference>
<accession>A0A315XUF9</accession>
<dbReference type="CDD" id="cd01335">
    <property type="entry name" value="Radical_SAM"/>
    <property type="match status" value="1"/>
</dbReference>
<evidence type="ECO:0000313" key="6">
    <source>
        <dbReference type="EMBL" id="PWJ09761.1"/>
    </source>
</evidence>
<protein>
    <submittedName>
        <fullName evidence="6">Radical SAM family protein</fullName>
    </submittedName>
</protein>
<gene>
    <name evidence="6" type="ORF">IE37_03411</name>
</gene>
<sequence>MNVYLEKLERIEFSITMCCTGRCRHCSQGDHRGCDGHIDGAKAAEVVEKVCRVYNVKSLMTFGGEPLLYPETVCTIHRAAERAGIPRREIITNGFFSRNKERIAAVARMLAHSGVNRVLLSVDAFHQETIPVETVEIFADCLRNEGLPPEIHPAWLGSKEADNEYNSRTRELLDRFREKCYTVSAGNIIFPKGNAVKLLGEGREASDDPYEEDPRDMHSLCIDADGRTLNRSIYEADIIDIMENYKP</sequence>
<dbReference type="Proteomes" id="UP000245720">
    <property type="component" value="Unassembled WGS sequence"/>
</dbReference>
<dbReference type="GO" id="GO:0003824">
    <property type="term" value="F:catalytic activity"/>
    <property type="evidence" value="ECO:0007669"/>
    <property type="project" value="InterPro"/>
</dbReference>
<dbReference type="InterPro" id="IPR007197">
    <property type="entry name" value="rSAM"/>
</dbReference>
<dbReference type="SFLD" id="SFLDS00029">
    <property type="entry name" value="Radical_SAM"/>
    <property type="match status" value="1"/>
</dbReference>
<dbReference type="OrthoDB" id="118633at2"/>
<keyword evidence="2" id="KW-0479">Metal-binding</keyword>
<evidence type="ECO:0000256" key="4">
    <source>
        <dbReference type="ARBA" id="ARBA00023014"/>
    </source>
</evidence>
<reference evidence="6 7" key="1">
    <citation type="submission" date="2018-05" db="EMBL/GenBank/DDBJ databases">
        <title>The Hungate 1000. A catalogue of reference genomes from the rumen microbiome.</title>
        <authorList>
            <person name="Kelly W."/>
        </authorList>
    </citation>
    <scope>NUCLEOTIDE SEQUENCE [LARGE SCALE GENOMIC DNA]</scope>
    <source>
        <strain evidence="6 7">SAb67</strain>
    </source>
</reference>
<keyword evidence="4" id="KW-0411">Iron-sulfur</keyword>
<keyword evidence="1" id="KW-0949">S-adenosyl-L-methionine</keyword>
<dbReference type="GO" id="GO:0051536">
    <property type="term" value="F:iron-sulfur cluster binding"/>
    <property type="evidence" value="ECO:0007669"/>
    <property type="project" value="UniProtKB-KW"/>
</dbReference>
<dbReference type="Gene3D" id="3.20.20.70">
    <property type="entry name" value="Aldolase class I"/>
    <property type="match status" value="1"/>
</dbReference>
<organism evidence="6 7">
    <name type="scientific">Ruminococcus flavefaciens</name>
    <dbReference type="NCBI Taxonomy" id="1265"/>
    <lineage>
        <taxon>Bacteria</taxon>
        <taxon>Bacillati</taxon>
        <taxon>Bacillota</taxon>
        <taxon>Clostridia</taxon>
        <taxon>Eubacteriales</taxon>
        <taxon>Oscillospiraceae</taxon>
        <taxon>Ruminococcus</taxon>
    </lineage>
</organism>
<evidence type="ECO:0000256" key="2">
    <source>
        <dbReference type="ARBA" id="ARBA00022723"/>
    </source>
</evidence>
<evidence type="ECO:0000256" key="1">
    <source>
        <dbReference type="ARBA" id="ARBA00022691"/>
    </source>
</evidence>
<dbReference type="GO" id="GO:0046872">
    <property type="term" value="F:metal ion binding"/>
    <property type="evidence" value="ECO:0007669"/>
    <property type="project" value="UniProtKB-KW"/>
</dbReference>
<feature type="domain" description="Radical SAM core" evidence="5">
    <location>
        <begin position="14"/>
        <end position="128"/>
    </location>
</feature>
<name>A0A315XUF9_RUMFL</name>
<evidence type="ECO:0000259" key="5">
    <source>
        <dbReference type="Pfam" id="PF04055"/>
    </source>
</evidence>
<evidence type="ECO:0000256" key="3">
    <source>
        <dbReference type="ARBA" id="ARBA00023004"/>
    </source>
</evidence>
<dbReference type="Pfam" id="PF04055">
    <property type="entry name" value="Radical_SAM"/>
    <property type="match status" value="1"/>
</dbReference>